<feature type="compositionally biased region" description="Low complexity" evidence="1">
    <location>
        <begin position="298"/>
        <end position="309"/>
    </location>
</feature>
<reference evidence="2 3" key="1">
    <citation type="journal article" date="2024" name="Science">
        <title>Giant polyketide synthase enzymes in the biosynthesis of giant marine polyether toxins.</title>
        <authorList>
            <person name="Fallon T.R."/>
            <person name="Shende V.V."/>
            <person name="Wierzbicki I.H."/>
            <person name="Pendleton A.L."/>
            <person name="Watervoot N.F."/>
            <person name="Auber R.P."/>
            <person name="Gonzalez D.J."/>
            <person name="Wisecaver J.H."/>
            <person name="Moore B.S."/>
        </authorList>
    </citation>
    <scope>NUCLEOTIDE SEQUENCE [LARGE SCALE GENOMIC DNA]</scope>
    <source>
        <strain evidence="2 3">12B1</strain>
    </source>
</reference>
<proteinExistence type="predicted"/>
<comment type="caution">
    <text evidence="2">The sequence shown here is derived from an EMBL/GenBank/DDBJ whole genome shotgun (WGS) entry which is preliminary data.</text>
</comment>
<evidence type="ECO:0000313" key="2">
    <source>
        <dbReference type="EMBL" id="KAL1521770.1"/>
    </source>
</evidence>
<feature type="compositionally biased region" description="Basic and acidic residues" evidence="1">
    <location>
        <begin position="458"/>
        <end position="475"/>
    </location>
</feature>
<feature type="region of interest" description="Disordered" evidence="1">
    <location>
        <begin position="455"/>
        <end position="475"/>
    </location>
</feature>
<evidence type="ECO:0000313" key="3">
    <source>
        <dbReference type="Proteomes" id="UP001515480"/>
    </source>
</evidence>
<accession>A0AB34JLG9</accession>
<dbReference type="Proteomes" id="UP001515480">
    <property type="component" value="Unassembled WGS sequence"/>
</dbReference>
<organism evidence="2 3">
    <name type="scientific">Prymnesium parvum</name>
    <name type="common">Toxic golden alga</name>
    <dbReference type="NCBI Taxonomy" id="97485"/>
    <lineage>
        <taxon>Eukaryota</taxon>
        <taxon>Haptista</taxon>
        <taxon>Haptophyta</taxon>
        <taxon>Prymnesiophyceae</taxon>
        <taxon>Prymnesiales</taxon>
        <taxon>Prymnesiaceae</taxon>
        <taxon>Prymnesium</taxon>
    </lineage>
</organism>
<dbReference type="EMBL" id="JBGBPQ010000007">
    <property type="protein sequence ID" value="KAL1521770.1"/>
    <property type="molecule type" value="Genomic_DNA"/>
</dbReference>
<gene>
    <name evidence="2" type="ORF">AB1Y20_021424</name>
</gene>
<sequence>MGSRDVKSCARTECLRRGAKTLLVLAALCFACGVWNRVADAEPMDVCVVAEHRAGVQQAIDSVVVEQGRPVRLWILANRSNYLDDTLKGVSRLDYKLIPLDYAWAQLKSRARNAQRPTASPLRLQDLAELPMFAKLERLLVLGDSSSYADLSHLWRQRPLNVSTVVLTDCERSDSASALAEVYSRSPVQHVKPVVLLLQNMRARVRHATADGQMHTVVTECISSDPNEHELASPSFRTALSAMLDGLMHASTSLELPVNMMQKALLASSAPQPPLMERSPPPVTPLTGAPHRAAGKRSLLSTSNSVVTVEGREDDDPLERQQEPSWAEDAREQRFSALMALRKTARNPLPPPIRSVLPPVLPPLPLPLKVLRQNMAGNGVVNAPSLPPPLPLGKQCLPEQQSTCACSGGSCECDLYPDYSPASAPGRRPPENDEEEHAFVPPLRRLQFFNSNFKSGRQHTDAKHSASRSRELKEHRTGPLLRVLCYCRCPSHGESSSL</sequence>
<feature type="region of interest" description="Disordered" evidence="1">
    <location>
        <begin position="269"/>
        <end position="329"/>
    </location>
</feature>
<keyword evidence="3" id="KW-1185">Reference proteome</keyword>
<dbReference type="AlphaFoldDB" id="A0AB34JLG9"/>
<protein>
    <submittedName>
        <fullName evidence="2">Uncharacterized protein</fullName>
    </submittedName>
</protein>
<feature type="compositionally biased region" description="Basic and acidic residues" evidence="1">
    <location>
        <begin position="318"/>
        <end position="329"/>
    </location>
</feature>
<name>A0AB34JLG9_PRYPA</name>
<feature type="compositionally biased region" description="Pro residues" evidence="1">
    <location>
        <begin position="271"/>
        <end position="284"/>
    </location>
</feature>
<evidence type="ECO:0000256" key="1">
    <source>
        <dbReference type="SAM" id="MobiDB-lite"/>
    </source>
</evidence>